<reference evidence="1" key="1">
    <citation type="journal article" date="2010" name="Microbiol. Resour. Announc.">
        <title>Comparative genomics of the bacterial genus Listeria: Genome evolution is characterized by limited gene acquisition and limited gene loss.</title>
        <authorList>
            <person name="den Bakker H.C."/>
            <person name="Cummings C.A."/>
            <person name="Ferreira V."/>
            <person name="Vatta P."/>
            <person name="Orsi R.H."/>
            <person name="Degoricija L."/>
            <person name="Barker M."/>
            <person name="Petrauskene O."/>
            <person name="Furtado M.R."/>
            <person name="Wiedmann M."/>
        </authorList>
    </citation>
    <scope>NUCLEOTIDE SEQUENCE [LARGE SCALE GENOMIC DNA]</scope>
    <source>
        <strain evidence="1">FSL N1-067</strain>
    </source>
</reference>
<protein>
    <submittedName>
        <fullName evidence="1">Uncharacterized protein</fullName>
    </submittedName>
</protein>
<name>E3ZRS1_LISSE</name>
<proteinExistence type="predicted"/>
<feature type="non-terminal residue" evidence="1">
    <location>
        <position position="1"/>
    </location>
</feature>
<organism evidence="1">
    <name type="scientific">Listeria seeligeri FSL N1-067</name>
    <dbReference type="NCBI Taxonomy" id="702453"/>
    <lineage>
        <taxon>Bacteria</taxon>
        <taxon>Bacillati</taxon>
        <taxon>Bacillota</taxon>
        <taxon>Bacilli</taxon>
        <taxon>Bacillales</taxon>
        <taxon>Listeriaceae</taxon>
        <taxon>Listeria</taxon>
    </lineage>
</organism>
<dbReference type="AlphaFoldDB" id="E3ZRS1"/>
<dbReference type="EMBL" id="ADXJ01000765">
    <property type="protein sequence ID" value="EFR99679.1"/>
    <property type="molecule type" value="Genomic_DNA"/>
</dbReference>
<gene>
    <name evidence="1" type="ORF">NT03LS_2199</name>
</gene>
<dbReference type="HOGENOM" id="CLU_3370035_0_0_9"/>
<comment type="caution">
    <text evidence="1">The sequence shown here is derived from an EMBL/GenBank/DDBJ whole genome shotgun (WGS) entry which is preliminary data.</text>
</comment>
<accession>E3ZRS1</accession>
<sequence>LNFIVLFCSNLKSVVKMDKLVKMKFALNKGFPPI</sequence>
<evidence type="ECO:0000313" key="1">
    <source>
        <dbReference type="EMBL" id="EFR99679.1"/>
    </source>
</evidence>
<dbReference type="Proteomes" id="UP000004302">
    <property type="component" value="Chromosome"/>
</dbReference>